<proteinExistence type="inferred from homology"/>
<comment type="catalytic activity">
    <reaction evidence="6">
        <text>Fe-coproporphyrin III + 2 H(+) = coproporphyrin III + Fe(2+)</text>
        <dbReference type="Rhea" id="RHEA:49572"/>
        <dbReference type="ChEBI" id="CHEBI:15378"/>
        <dbReference type="ChEBI" id="CHEBI:29033"/>
        <dbReference type="ChEBI" id="CHEBI:68438"/>
        <dbReference type="ChEBI" id="CHEBI:131725"/>
        <dbReference type="EC" id="4.99.1.9"/>
    </reaction>
    <physiologicalReaction direction="right-to-left" evidence="6">
        <dbReference type="Rhea" id="RHEA:49574"/>
    </physiologicalReaction>
</comment>
<feature type="binding site" evidence="7">
    <location>
        <position position="289"/>
    </location>
    <ligand>
        <name>Fe(2+)</name>
        <dbReference type="ChEBI" id="CHEBI:29033"/>
    </ligand>
</feature>
<evidence type="ECO:0000256" key="1">
    <source>
        <dbReference type="ARBA" id="ARBA00007718"/>
    </source>
</evidence>
<dbReference type="PANTHER" id="PTHR11108">
    <property type="entry name" value="FERROCHELATASE"/>
    <property type="match status" value="1"/>
</dbReference>
<evidence type="ECO:0000256" key="7">
    <source>
        <dbReference type="HAMAP-Rule" id="MF_00323"/>
    </source>
</evidence>
<evidence type="ECO:0000256" key="6">
    <source>
        <dbReference type="ARBA" id="ARBA00024536"/>
    </source>
</evidence>
<evidence type="ECO:0000256" key="4">
    <source>
        <dbReference type="ARBA" id="ARBA00023239"/>
    </source>
</evidence>
<evidence type="ECO:0000256" key="8">
    <source>
        <dbReference type="RuleBase" id="RU004185"/>
    </source>
</evidence>
<dbReference type="SUPFAM" id="SSF53800">
    <property type="entry name" value="Chelatase"/>
    <property type="match status" value="1"/>
</dbReference>
<name>A0ABT7QLY1_9GAMM</name>
<keyword evidence="7" id="KW-0479">Metal-binding</keyword>
<dbReference type="InterPro" id="IPR033644">
    <property type="entry name" value="Ferrochelatase_C"/>
</dbReference>
<dbReference type="CDD" id="cd00419">
    <property type="entry name" value="Ferrochelatase_C"/>
    <property type="match status" value="1"/>
</dbReference>
<dbReference type="Gene3D" id="3.40.50.1400">
    <property type="match status" value="2"/>
</dbReference>
<keyword evidence="3 7" id="KW-0350">Heme biosynthesis</keyword>
<gene>
    <name evidence="7 9" type="primary">hemH</name>
    <name evidence="9" type="ORF">NQX30_04320</name>
</gene>
<keyword evidence="2 7" id="KW-0408">Iron</keyword>
<accession>A0ABT7QLY1</accession>
<comment type="pathway">
    <text evidence="7">Porphyrin-containing compound metabolism; protoheme biosynthesis; protoheme from protoporphyrin-IX: step 1/1.</text>
</comment>
<dbReference type="Proteomes" id="UP001168167">
    <property type="component" value="Unassembled WGS sequence"/>
</dbReference>
<sequence length="368" mass="41597">MSTLTANQRYQHGTAENIGVLLVNLGTPTAPTAKMLRTYLRQFLSDRRVVEAPHWWWLPLLYCIIVPRRAPRSATAYQSVWTDQGSPLMVISRAQQQKLAAAFAKEPVVVELGMSYGKPSVASALQALQAQNCRRIVVLPLYPQYASSTVGSVFCDVTRELSKWRETPHMRFVSGYCDDPRYVTTLVDSIRTAQQAHGRPDKLIFSFHGTPLAMLMAGDPYHCWCHKTARLAATALGLHDNEWMTTFQSRFGPAKWLQPYTDETLKKLPAQGVHHVHVVCPAFASDCLETLEEIAIENGDFFKQAGGKQFHYLPALNDSPPHIDFLRDLIIDNINDWLQTVLHENAPDVRKTQQQAKEFMHTLLTRSN</sequence>
<dbReference type="EMBL" id="JANQAO010000002">
    <property type="protein sequence ID" value="MDM5147595.1"/>
    <property type="molecule type" value="Genomic_DNA"/>
</dbReference>
<evidence type="ECO:0000256" key="2">
    <source>
        <dbReference type="ARBA" id="ARBA00023004"/>
    </source>
</evidence>
<reference evidence="9" key="2">
    <citation type="journal article" date="2023" name="Microbiome">
        <title>Synthase-selected sorting approach identifies a beta-lactone synthase in a nudibranch symbiotic bacterium.</title>
        <authorList>
            <person name="Dzunkova M."/>
            <person name="La Clair J.J."/>
            <person name="Tyml T."/>
            <person name="Doud D."/>
            <person name="Schulz F."/>
            <person name="Piquer-Esteban S."/>
            <person name="Porcel Sanchis D."/>
            <person name="Osborn A."/>
            <person name="Robinson D."/>
            <person name="Louie K.B."/>
            <person name="Bowen B.P."/>
            <person name="Bowers R.M."/>
            <person name="Lee J."/>
            <person name="Arnau V."/>
            <person name="Diaz-Villanueva W."/>
            <person name="Stepanauskas R."/>
            <person name="Gosliner T."/>
            <person name="Date S.V."/>
            <person name="Northen T.R."/>
            <person name="Cheng J.F."/>
            <person name="Burkart M.D."/>
            <person name="Woyke T."/>
        </authorList>
    </citation>
    <scope>NUCLEOTIDE SEQUENCE</scope>
    <source>
        <strain evidence="9">Df01</strain>
    </source>
</reference>
<keyword evidence="4 7" id="KW-0456">Lyase</keyword>
<dbReference type="InterPro" id="IPR001015">
    <property type="entry name" value="Ferrochelatase"/>
</dbReference>
<comment type="subcellular location">
    <subcellularLocation>
        <location evidence="7">Cytoplasm</location>
    </subcellularLocation>
</comment>
<dbReference type="PANTHER" id="PTHR11108:SF1">
    <property type="entry name" value="FERROCHELATASE, MITOCHONDRIAL"/>
    <property type="match status" value="1"/>
</dbReference>
<dbReference type="GO" id="GO:0004325">
    <property type="term" value="F:ferrochelatase activity"/>
    <property type="evidence" value="ECO:0007669"/>
    <property type="project" value="UniProtKB-EC"/>
</dbReference>
<comment type="caution">
    <text evidence="9">The sequence shown here is derived from an EMBL/GenBank/DDBJ whole genome shotgun (WGS) entry which is preliminary data.</text>
</comment>
<reference evidence="9" key="1">
    <citation type="submission" date="2022-08" db="EMBL/GenBank/DDBJ databases">
        <authorList>
            <person name="Dzunkova M."/>
            <person name="La Clair J."/>
            <person name="Tyml T."/>
            <person name="Doud D."/>
            <person name="Schulz F."/>
            <person name="Piquer S."/>
            <person name="Porcel Sanchis D."/>
            <person name="Osborn A."/>
            <person name="Robinson D."/>
            <person name="Louie K.B."/>
            <person name="Bowen B.P."/>
            <person name="Bowers R."/>
            <person name="Lee J."/>
            <person name="Arnau Llombart V."/>
            <person name="Diaz Villanueva W."/>
            <person name="Gosliner T."/>
            <person name="Northen T."/>
            <person name="Cheng J.-F."/>
            <person name="Burkart M.D."/>
            <person name="Woyke T."/>
        </authorList>
    </citation>
    <scope>NUCLEOTIDE SEQUENCE</scope>
    <source>
        <strain evidence="9">Df01</strain>
    </source>
</reference>
<evidence type="ECO:0000313" key="9">
    <source>
        <dbReference type="EMBL" id="MDM5147595.1"/>
    </source>
</evidence>
<dbReference type="Pfam" id="PF00762">
    <property type="entry name" value="Ferrochelatase"/>
    <property type="match status" value="1"/>
</dbReference>
<feature type="binding site" evidence="7">
    <location>
        <position position="208"/>
    </location>
    <ligand>
        <name>Fe(2+)</name>
        <dbReference type="ChEBI" id="CHEBI:29033"/>
    </ligand>
</feature>
<evidence type="ECO:0000256" key="3">
    <source>
        <dbReference type="ARBA" id="ARBA00023133"/>
    </source>
</evidence>
<keyword evidence="5 7" id="KW-0627">Porphyrin biosynthesis</keyword>
<keyword evidence="7" id="KW-0963">Cytoplasm</keyword>
<evidence type="ECO:0000313" key="10">
    <source>
        <dbReference type="Proteomes" id="UP001168167"/>
    </source>
</evidence>
<evidence type="ECO:0000256" key="5">
    <source>
        <dbReference type="ARBA" id="ARBA00023244"/>
    </source>
</evidence>
<dbReference type="HAMAP" id="MF_00323">
    <property type="entry name" value="Ferrochelatase"/>
    <property type="match status" value="1"/>
</dbReference>
<dbReference type="InterPro" id="IPR033659">
    <property type="entry name" value="Ferrochelatase_N"/>
</dbReference>
<dbReference type="EC" id="4.98.1.1" evidence="7"/>
<keyword evidence="10" id="KW-1185">Reference proteome</keyword>
<comment type="function">
    <text evidence="7">Catalyzes the ferrous insertion into protoporphyrin IX.</text>
</comment>
<comment type="similarity">
    <text evidence="1 7 8">Belongs to the ferrochelatase family.</text>
</comment>
<protein>
    <recommendedName>
        <fullName evidence="7">Ferrochelatase</fullName>
        <ecNumber evidence="7">4.98.1.1</ecNumber>
    </recommendedName>
    <alternativeName>
        <fullName evidence="7">Heme synthase</fullName>
    </alternativeName>
    <alternativeName>
        <fullName evidence="7">Protoheme ferro-lyase</fullName>
    </alternativeName>
</protein>
<dbReference type="NCBIfam" id="TIGR00109">
    <property type="entry name" value="hemH"/>
    <property type="match status" value="1"/>
</dbReference>
<dbReference type="CDD" id="cd03411">
    <property type="entry name" value="Ferrochelatase_N"/>
    <property type="match status" value="1"/>
</dbReference>
<organism evidence="9 10">
    <name type="scientific">Candidatus Doriopsillibacter californiensis</name>
    <dbReference type="NCBI Taxonomy" id="2970740"/>
    <lineage>
        <taxon>Bacteria</taxon>
        <taxon>Pseudomonadati</taxon>
        <taxon>Pseudomonadota</taxon>
        <taxon>Gammaproteobacteria</taxon>
        <taxon>Candidatus Tethybacterales</taxon>
        <taxon>Candidatus Persebacteraceae</taxon>
        <taxon>Candidatus Doriopsillibacter</taxon>
    </lineage>
</organism>
<comment type="catalytic activity">
    <reaction evidence="7">
        <text>heme b + 2 H(+) = protoporphyrin IX + Fe(2+)</text>
        <dbReference type="Rhea" id="RHEA:22584"/>
        <dbReference type="ChEBI" id="CHEBI:15378"/>
        <dbReference type="ChEBI" id="CHEBI:29033"/>
        <dbReference type="ChEBI" id="CHEBI:57306"/>
        <dbReference type="ChEBI" id="CHEBI:60344"/>
        <dbReference type="EC" id="4.98.1.1"/>
    </reaction>
</comment>